<feature type="region of interest" description="Disordered" evidence="1">
    <location>
        <begin position="132"/>
        <end position="157"/>
    </location>
</feature>
<reference evidence="2" key="1">
    <citation type="journal article" date="2021" name="Proc. Natl. Acad. Sci. U.S.A.">
        <title>A Catalog of Tens of Thousands of Viruses from Human Metagenomes Reveals Hidden Associations with Chronic Diseases.</title>
        <authorList>
            <person name="Tisza M.J."/>
            <person name="Buck C.B."/>
        </authorList>
    </citation>
    <scope>NUCLEOTIDE SEQUENCE</scope>
    <source>
        <strain evidence="2">Ct0106</strain>
    </source>
</reference>
<protein>
    <submittedName>
        <fullName evidence="2">Uncharacterized protein</fullName>
    </submittedName>
</protein>
<dbReference type="EMBL" id="BK015341">
    <property type="protein sequence ID" value="DAE02134.1"/>
    <property type="molecule type" value="Genomic_DNA"/>
</dbReference>
<name>A0A8S5P4Y8_9CAUD</name>
<organism evidence="2">
    <name type="scientific">Siphoviridae sp. ct0106</name>
    <dbReference type="NCBI Taxonomy" id="2825290"/>
    <lineage>
        <taxon>Viruses</taxon>
        <taxon>Duplodnaviria</taxon>
        <taxon>Heunggongvirae</taxon>
        <taxon>Uroviricota</taxon>
        <taxon>Caudoviricetes</taxon>
    </lineage>
</organism>
<accession>A0A8S5P4Y8</accession>
<evidence type="ECO:0000256" key="1">
    <source>
        <dbReference type="SAM" id="MobiDB-lite"/>
    </source>
</evidence>
<proteinExistence type="predicted"/>
<sequence>MVRWLVTYLALVDPWSPDRVGAFRDTFVVLALPCCTETEPDLEAFLALVPSSGLGCGYVGLIVSSWLTLSREGWASAPRRAAGRWRPGKGSRRLSDGLTGVSVCAGLGGVTKGSQIGLHGFGRAWGGELSGDSGGLHSPRRRMYAGCADRGPPDGSE</sequence>
<evidence type="ECO:0000313" key="2">
    <source>
        <dbReference type="EMBL" id="DAE02134.1"/>
    </source>
</evidence>